<dbReference type="InterPro" id="IPR001387">
    <property type="entry name" value="Cro/C1-type_HTH"/>
</dbReference>
<dbReference type="SUPFAM" id="SSF47413">
    <property type="entry name" value="lambda repressor-like DNA-binding domains"/>
    <property type="match status" value="1"/>
</dbReference>
<keyword evidence="3" id="KW-0489">Methyltransferase</keyword>
<evidence type="ECO:0000256" key="1">
    <source>
        <dbReference type="ARBA" id="ARBA00023125"/>
    </source>
</evidence>
<dbReference type="Pfam" id="PF03848">
    <property type="entry name" value="TehB"/>
    <property type="match status" value="1"/>
</dbReference>
<evidence type="ECO:0000313" key="4">
    <source>
        <dbReference type="Proteomes" id="UP000199662"/>
    </source>
</evidence>
<evidence type="ECO:0000259" key="2">
    <source>
        <dbReference type="PROSITE" id="PS50943"/>
    </source>
</evidence>
<dbReference type="STRING" id="84035.SAMN05660742_10791"/>
<organism evidence="3 4">
    <name type="scientific">Propionispira arboris</name>
    <dbReference type="NCBI Taxonomy" id="84035"/>
    <lineage>
        <taxon>Bacteria</taxon>
        <taxon>Bacillati</taxon>
        <taxon>Bacillota</taxon>
        <taxon>Negativicutes</taxon>
        <taxon>Selenomonadales</taxon>
        <taxon>Selenomonadaceae</taxon>
        <taxon>Propionispira</taxon>
    </lineage>
</organism>
<dbReference type="InterPro" id="IPR010982">
    <property type="entry name" value="Lambda_DNA-bd_dom_sf"/>
</dbReference>
<dbReference type="CDD" id="cd00093">
    <property type="entry name" value="HTH_XRE"/>
    <property type="match status" value="1"/>
</dbReference>
<dbReference type="GO" id="GO:0003677">
    <property type="term" value="F:DNA binding"/>
    <property type="evidence" value="ECO:0007669"/>
    <property type="project" value="UniProtKB-KW"/>
</dbReference>
<dbReference type="SUPFAM" id="SSF53335">
    <property type="entry name" value="S-adenosyl-L-methionine-dependent methyltransferases"/>
    <property type="match status" value="1"/>
</dbReference>
<keyword evidence="4" id="KW-1185">Reference proteome</keyword>
<accession>A0A1H6YYT7</accession>
<dbReference type="PROSITE" id="PS50943">
    <property type="entry name" value="HTH_CROC1"/>
    <property type="match status" value="1"/>
</dbReference>
<dbReference type="PANTHER" id="PTHR46558:SF4">
    <property type="entry name" value="DNA-BIDING PHAGE PROTEIN"/>
    <property type="match status" value="1"/>
</dbReference>
<dbReference type="SMART" id="SM00530">
    <property type="entry name" value="HTH_XRE"/>
    <property type="match status" value="1"/>
</dbReference>
<proteinExistence type="predicted"/>
<dbReference type="Proteomes" id="UP000199662">
    <property type="component" value="Unassembled WGS sequence"/>
</dbReference>
<feature type="domain" description="HTH cro/C1-type" evidence="2">
    <location>
        <begin position="11"/>
        <end position="65"/>
    </location>
</feature>
<dbReference type="GO" id="GO:0008168">
    <property type="term" value="F:methyltransferase activity"/>
    <property type="evidence" value="ECO:0007669"/>
    <property type="project" value="UniProtKB-KW"/>
</dbReference>
<dbReference type="Gene3D" id="3.40.50.150">
    <property type="entry name" value="Vaccinia Virus protein VP39"/>
    <property type="match status" value="1"/>
</dbReference>
<dbReference type="RefSeq" id="WP_091830922.1">
    <property type="nucleotide sequence ID" value="NZ_FNZK01000007.1"/>
</dbReference>
<dbReference type="Pfam" id="PF01381">
    <property type="entry name" value="HTH_3"/>
    <property type="match status" value="1"/>
</dbReference>
<sequence>MLNNIEFGKRIALLRKNKNYTQEKMSSFLNVTPQAISKWENGDSLPDTGILPLLAQVLQVSIDYLLVGEILIEKTSPYDNQYQKETYYWGKEPSLLAKQIIKLVDDIPNRSLLDIGSGEGRDAVYFAKNGFQVDALEISEPGIEKIQKYSVENGCNVNILHENMINYELKKTYNIIYSSGSLQFLPLDQRKDHFENYKKNTAVGGINAHLVFVEKPFIKIAPDWEKNEFFYLSGDVPKFYADWQILYYDEQIIDCNSAGLAHQHAVCCIIAKNR</sequence>
<dbReference type="PANTHER" id="PTHR46558">
    <property type="entry name" value="TRACRIPTIONAL REGULATORY PROTEIN-RELATED-RELATED"/>
    <property type="match status" value="1"/>
</dbReference>
<reference evidence="3 4" key="1">
    <citation type="submission" date="2016-10" db="EMBL/GenBank/DDBJ databases">
        <authorList>
            <person name="de Groot N.N."/>
        </authorList>
    </citation>
    <scope>NUCLEOTIDE SEQUENCE [LARGE SCALE GENOMIC DNA]</scope>
    <source>
        <strain evidence="3 4">DSM 2179</strain>
    </source>
</reference>
<dbReference type="InterPro" id="IPR029063">
    <property type="entry name" value="SAM-dependent_MTases_sf"/>
</dbReference>
<keyword evidence="3" id="KW-0808">Transferase</keyword>
<dbReference type="EMBL" id="FNZK01000007">
    <property type="protein sequence ID" value="SEJ42542.1"/>
    <property type="molecule type" value="Genomic_DNA"/>
</dbReference>
<dbReference type="GO" id="GO:0032259">
    <property type="term" value="P:methylation"/>
    <property type="evidence" value="ECO:0007669"/>
    <property type="project" value="UniProtKB-KW"/>
</dbReference>
<protein>
    <submittedName>
        <fullName evidence="3">Tellurite methyltransferase</fullName>
    </submittedName>
</protein>
<evidence type="ECO:0000313" key="3">
    <source>
        <dbReference type="EMBL" id="SEJ42542.1"/>
    </source>
</evidence>
<keyword evidence="1" id="KW-0238">DNA-binding</keyword>
<dbReference type="InterPro" id="IPR015985">
    <property type="entry name" value="TehB-like_dom"/>
</dbReference>
<name>A0A1H6YYT7_9FIRM</name>
<dbReference type="AlphaFoldDB" id="A0A1H6YYT7"/>
<dbReference type="CDD" id="cd02440">
    <property type="entry name" value="AdoMet_MTases"/>
    <property type="match status" value="1"/>
</dbReference>
<dbReference type="Gene3D" id="1.10.260.40">
    <property type="entry name" value="lambda repressor-like DNA-binding domains"/>
    <property type="match status" value="1"/>
</dbReference>
<gene>
    <name evidence="3" type="ORF">SAMN05660742_10791</name>
</gene>